<evidence type="ECO:0000256" key="18">
    <source>
        <dbReference type="PIRSR" id="PIRSR601211-2"/>
    </source>
</evidence>
<dbReference type="EC" id="3.1.1.4" evidence="3 20"/>
<name>A0A3Q2CP48_CYPVA</name>
<evidence type="ECO:0000259" key="21">
    <source>
        <dbReference type="SMART" id="SM00085"/>
    </source>
</evidence>
<dbReference type="GO" id="GO:0047498">
    <property type="term" value="F:calcium-dependent phospholipase A2 activity"/>
    <property type="evidence" value="ECO:0007669"/>
    <property type="project" value="TreeGrafter"/>
</dbReference>
<keyword evidence="20" id="KW-0732">Signal</keyword>
<dbReference type="AlphaFoldDB" id="A0A3Q2CP48"/>
<keyword evidence="4 20" id="KW-0964">Secreted</keyword>
<dbReference type="InterPro" id="IPR036444">
    <property type="entry name" value="PLipase_A2_dom_sf"/>
</dbReference>
<dbReference type="Gene3D" id="1.20.90.10">
    <property type="entry name" value="Phospholipase A2 domain"/>
    <property type="match status" value="1"/>
</dbReference>
<evidence type="ECO:0000256" key="20">
    <source>
        <dbReference type="RuleBase" id="RU361236"/>
    </source>
</evidence>
<feature type="binding site" evidence="18">
    <location>
        <position position="70"/>
    </location>
    <ligand>
        <name>Ca(2+)</name>
        <dbReference type="ChEBI" id="CHEBI:29108"/>
    </ligand>
</feature>
<evidence type="ECO:0000256" key="3">
    <source>
        <dbReference type="ARBA" id="ARBA00013278"/>
    </source>
</evidence>
<reference evidence="22" key="1">
    <citation type="submission" date="2025-08" db="UniProtKB">
        <authorList>
            <consortium name="Ensembl"/>
        </authorList>
    </citation>
    <scope>IDENTIFICATION</scope>
</reference>
<dbReference type="PANTHER" id="PTHR11716:SF106">
    <property type="entry name" value="PHOSPHOLIPASE A2 A2-ACTITOXIN-UCS2A-LIKE"/>
    <property type="match status" value="1"/>
</dbReference>
<dbReference type="KEGG" id="cvg:107097811"/>
<feature type="binding site" evidence="18">
    <location>
        <position position="51"/>
    </location>
    <ligand>
        <name>Ca(2+)</name>
        <dbReference type="ChEBI" id="CHEBI:29108"/>
    </ligand>
</feature>
<dbReference type="GO" id="GO:0006644">
    <property type="term" value="P:phospholipid metabolic process"/>
    <property type="evidence" value="ECO:0007669"/>
    <property type="project" value="InterPro"/>
</dbReference>
<evidence type="ECO:0000256" key="14">
    <source>
        <dbReference type="ARBA" id="ARBA00048373"/>
    </source>
</evidence>
<comment type="catalytic activity">
    <reaction evidence="14">
        <text>1-hexadecanoyl-2-(5Z,8Z,11Z,14Z-eicosatetraenoyl)-sn-glycero-3-phosphocholine + H2O = 1-hexadecanoyl-sn-glycero-3-phosphocholine + (5Z,8Z,11Z,14Z)-eicosatetraenoate + H(+)</text>
        <dbReference type="Rhea" id="RHEA:40427"/>
        <dbReference type="ChEBI" id="CHEBI:15377"/>
        <dbReference type="ChEBI" id="CHEBI:15378"/>
        <dbReference type="ChEBI" id="CHEBI:32395"/>
        <dbReference type="ChEBI" id="CHEBI:72998"/>
        <dbReference type="ChEBI" id="CHEBI:73003"/>
    </reaction>
    <physiologicalReaction direction="left-to-right" evidence="14">
        <dbReference type="Rhea" id="RHEA:40428"/>
    </physiologicalReaction>
</comment>
<evidence type="ECO:0000256" key="10">
    <source>
        <dbReference type="ARBA" id="ARBA00047535"/>
    </source>
</evidence>
<feature type="disulfide bond" evidence="19">
    <location>
        <begin position="105"/>
        <end position="117"/>
    </location>
</feature>
<dbReference type="FunFam" id="1.20.90.10:FF:000011">
    <property type="entry name" value="Phospholipase A(2)"/>
    <property type="match status" value="1"/>
</dbReference>
<dbReference type="CDD" id="cd00125">
    <property type="entry name" value="PLA2c"/>
    <property type="match status" value="1"/>
</dbReference>
<evidence type="ECO:0000256" key="17">
    <source>
        <dbReference type="PIRSR" id="PIRSR601211-1"/>
    </source>
</evidence>
<sequence>MKATLPLLLLTACLVSAGAVPKAVWHFGEMIICTQPGINPLDYNEYGCYCGLGGGGTPVDDVDRCCQVHDKCYENSRKIPGCDGIFDLPHIISYDFTCSNKHAYCSATNDSCEAAACECDRAATECFARYNYNPDNKYLGSQYC</sequence>
<dbReference type="PRINTS" id="PR00389">
    <property type="entry name" value="PHPHLIPASEA2"/>
</dbReference>
<comment type="catalytic activity">
    <reaction evidence="15">
        <text>1-hexadecanoyl-2-(9Z-octadecenoyl)-sn-glycero-3-phosphocholine + H2O = 1-hexadecanoyl-sn-glycero-3-phosphocholine + (9Z)-octadecenoate + H(+)</text>
        <dbReference type="Rhea" id="RHEA:38779"/>
        <dbReference type="ChEBI" id="CHEBI:15377"/>
        <dbReference type="ChEBI" id="CHEBI:15378"/>
        <dbReference type="ChEBI" id="CHEBI:30823"/>
        <dbReference type="ChEBI" id="CHEBI:72998"/>
        <dbReference type="ChEBI" id="CHEBI:73001"/>
    </reaction>
    <physiologicalReaction direction="left-to-right" evidence="15">
        <dbReference type="Rhea" id="RHEA:38780"/>
    </physiologicalReaction>
</comment>
<evidence type="ECO:0000256" key="19">
    <source>
        <dbReference type="PIRSR" id="PIRSR601211-3"/>
    </source>
</evidence>
<feature type="active site" evidence="17">
    <location>
        <position position="120"/>
    </location>
</feature>
<dbReference type="GeneID" id="107097811"/>
<evidence type="ECO:0000256" key="1">
    <source>
        <dbReference type="ARBA" id="ARBA00004613"/>
    </source>
</evidence>
<comment type="catalytic activity">
    <reaction evidence="20">
        <text>a 1,2-diacyl-sn-glycero-3-phosphocholine + H2O = a 1-acyl-sn-glycero-3-phosphocholine + a fatty acid + H(+)</text>
        <dbReference type="Rhea" id="RHEA:15801"/>
        <dbReference type="ChEBI" id="CHEBI:15377"/>
        <dbReference type="ChEBI" id="CHEBI:15378"/>
        <dbReference type="ChEBI" id="CHEBI:28868"/>
        <dbReference type="ChEBI" id="CHEBI:57643"/>
        <dbReference type="ChEBI" id="CHEBI:58168"/>
        <dbReference type="EC" id="3.1.1.4"/>
    </reaction>
</comment>
<evidence type="ECO:0000256" key="13">
    <source>
        <dbReference type="ARBA" id="ARBA00048227"/>
    </source>
</evidence>
<dbReference type="InterPro" id="IPR033112">
    <property type="entry name" value="PLA2_Asp_AS"/>
</dbReference>
<evidence type="ECO:0000256" key="9">
    <source>
        <dbReference type="ARBA" id="ARBA00023157"/>
    </source>
</evidence>
<keyword evidence="5 18" id="KW-0479">Metal-binding</keyword>
<dbReference type="PROSITE" id="PS00119">
    <property type="entry name" value="PA2_ASP"/>
    <property type="match status" value="1"/>
</dbReference>
<feature type="disulfide bond" evidence="19">
    <location>
        <begin position="50"/>
        <end position="66"/>
    </location>
</feature>
<dbReference type="GO" id="GO:0050482">
    <property type="term" value="P:arachidonate secretion"/>
    <property type="evidence" value="ECO:0007669"/>
    <property type="project" value="InterPro"/>
</dbReference>
<dbReference type="InterPro" id="IPR001211">
    <property type="entry name" value="PLA2"/>
</dbReference>
<evidence type="ECO:0000313" key="23">
    <source>
        <dbReference type="Proteomes" id="UP000265020"/>
    </source>
</evidence>
<keyword evidence="9 19" id="KW-1015">Disulfide bond</keyword>
<dbReference type="OMA" id="NEYGCWC"/>
<evidence type="ECO:0000256" key="5">
    <source>
        <dbReference type="ARBA" id="ARBA00022723"/>
    </source>
</evidence>
<reference evidence="22" key="2">
    <citation type="submission" date="2025-09" db="UniProtKB">
        <authorList>
            <consortium name="Ensembl"/>
        </authorList>
    </citation>
    <scope>IDENTIFICATION</scope>
</reference>
<comment type="catalytic activity">
    <reaction evidence="10">
        <text>N,1-dihexadecanoyl-2-(9Z,12Z-octadecadienoyl)-sn-glycero-3-phosphoethanolamine + H2O = N,1-dihexadecanoyl-sn-glycero-3-phosphoethanolamine + (9Z,12Z)-octadecadienoate + H(+)</text>
        <dbReference type="Rhea" id="RHEA:56424"/>
        <dbReference type="ChEBI" id="CHEBI:15377"/>
        <dbReference type="ChEBI" id="CHEBI:15378"/>
        <dbReference type="ChEBI" id="CHEBI:30245"/>
        <dbReference type="ChEBI" id="CHEBI:85334"/>
        <dbReference type="ChEBI" id="CHEBI:85335"/>
    </reaction>
    <physiologicalReaction direction="left-to-right" evidence="10">
        <dbReference type="Rhea" id="RHEA:56425"/>
    </physiologicalReaction>
</comment>
<feature type="binding site" evidence="18">
    <location>
        <position position="53"/>
    </location>
    <ligand>
        <name>Ca(2+)</name>
        <dbReference type="ChEBI" id="CHEBI:29108"/>
    </ligand>
</feature>
<feature type="binding site" evidence="18">
    <location>
        <position position="49"/>
    </location>
    <ligand>
        <name>Ca(2+)</name>
        <dbReference type="ChEBI" id="CHEBI:29108"/>
    </ligand>
</feature>
<dbReference type="PROSITE" id="PS00118">
    <property type="entry name" value="PA2_HIS"/>
    <property type="match status" value="1"/>
</dbReference>
<dbReference type="Pfam" id="PF00068">
    <property type="entry name" value="Phospholip_A2_1"/>
    <property type="match status" value="1"/>
</dbReference>
<keyword evidence="7 18" id="KW-0106">Calcium</keyword>
<evidence type="ECO:0000256" key="15">
    <source>
        <dbReference type="ARBA" id="ARBA00048699"/>
    </source>
</evidence>
<evidence type="ECO:0000256" key="4">
    <source>
        <dbReference type="ARBA" id="ARBA00022525"/>
    </source>
</evidence>
<dbReference type="GO" id="GO:0005102">
    <property type="term" value="F:signaling receptor binding"/>
    <property type="evidence" value="ECO:0007669"/>
    <property type="project" value="UniProtKB-ARBA"/>
</dbReference>
<comment type="cofactor">
    <cofactor evidence="18">
        <name>Ca(2+)</name>
        <dbReference type="ChEBI" id="CHEBI:29108"/>
    </cofactor>
    <text evidence="18">Binds 1 Ca(2+) ion per subunit.</text>
</comment>
<dbReference type="GO" id="GO:0005543">
    <property type="term" value="F:phospholipid binding"/>
    <property type="evidence" value="ECO:0007669"/>
    <property type="project" value="TreeGrafter"/>
</dbReference>
<dbReference type="InterPro" id="IPR033113">
    <property type="entry name" value="PLA2_histidine"/>
</dbReference>
<dbReference type="InterPro" id="IPR016090">
    <property type="entry name" value="PLA2-like_dom"/>
</dbReference>
<organism evidence="22 23">
    <name type="scientific">Cyprinodon variegatus</name>
    <name type="common">Sheepshead minnow</name>
    <dbReference type="NCBI Taxonomy" id="28743"/>
    <lineage>
        <taxon>Eukaryota</taxon>
        <taxon>Metazoa</taxon>
        <taxon>Chordata</taxon>
        <taxon>Craniata</taxon>
        <taxon>Vertebrata</taxon>
        <taxon>Euteleostomi</taxon>
        <taxon>Actinopterygii</taxon>
        <taxon>Neopterygii</taxon>
        <taxon>Teleostei</taxon>
        <taxon>Neoteleostei</taxon>
        <taxon>Acanthomorphata</taxon>
        <taxon>Ovalentaria</taxon>
        <taxon>Atherinomorphae</taxon>
        <taxon>Cyprinodontiformes</taxon>
        <taxon>Cyprinodontidae</taxon>
        <taxon>Cyprinodon</taxon>
    </lineage>
</organism>
<comment type="catalytic activity">
    <reaction evidence="12">
        <text>N-hexadecanoyl-1,2-di-(9Z-octadecenoyl)-sn-glycero-3-phosphoethanolamine + H2O = N-hexadecanoyl-1-(9Z-octadecenoyl)-sn-glycero-3-phosphoethanolamine + (9Z)-octadecenoate + H(+)</text>
        <dbReference type="Rhea" id="RHEA:45424"/>
        <dbReference type="ChEBI" id="CHEBI:15377"/>
        <dbReference type="ChEBI" id="CHEBI:15378"/>
        <dbReference type="ChEBI" id="CHEBI:30823"/>
        <dbReference type="ChEBI" id="CHEBI:78097"/>
        <dbReference type="ChEBI" id="CHEBI:85217"/>
    </reaction>
    <physiologicalReaction direction="left-to-right" evidence="12">
        <dbReference type="Rhea" id="RHEA:45425"/>
    </physiologicalReaction>
</comment>
<evidence type="ECO:0000256" key="8">
    <source>
        <dbReference type="ARBA" id="ARBA00023098"/>
    </source>
</evidence>
<dbReference type="Proteomes" id="UP000265020">
    <property type="component" value="Unassembled WGS sequence"/>
</dbReference>
<feature type="chain" id="PRO_5018379199" description="Phospholipase A2" evidence="20">
    <location>
        <begin position="20"/>
        <end position="144"/>
    </location>
</feature>
<feature type="active site" evidence="17">
    <location>
        <position position="69"/>
    </location>
</feature>
<comment type="catalytic activity">
    <reaction evidence="13">
        <text>1,2-dihexadecanoyl-sn-glycero-3-phosphocholine + H2O = 1-hexadecanoyl-sn-glycero-3-phosphocholine + hexadecanoate + H(+)</text>
        <dbReference type="Rhea" id="RHEA:41223"/>
        <dbReference type="ChEBI" id="CHEBI:7896"/>
        <dbReference type="ChEBI" id="CHEBI:15377"/>
        <dbReference type="ChEBI" id="CHEBI:15378"/>
        <dbReference type="ChEBI" id="CHEBI:72998"/>
        <dbReference type="ChEBI" id="CHEBI:72999"/>
    </reaction>
    <physiologicalReaction direction="left-to-right" evidence="13">
        <dbReference type="Rhea" id="RHEA:41224"/>
    </physiologicalReaction>
</comment>
<dbReference type="RefSeq" id="XP_015250596.1">
    <property type="nucleotide sequence ID" value="XM_015395110.1"/>
</dbReference>
<evidence type="ECO:0000256" key="12">
    <source>
        <dbReference type="ARBA" id="ARBA00048221"/>
    </source>
</evidence>
<dbReference type="CTD" id="5319"/>
<dbReference type="GeneTree" id="ENSGT00940000154885"/>
<dbReference type="Ensembl" id="ENSCVAT00000003540.1">
    <property type="protein sequence ID" value="ENSCVAP00000007301.1"/>
    <property type="gene ID" value="ENSCVAG00000008932.1"/>
</dbReference>
<dbReference type="OrthoDB" id="5841574at2759"/>
<dbReference type="STRING" id="28743.ENSCVAP00000007301"/>
<comment type="catalytic activity">
    <reaction evidence="16">
        <text>1-hexadecanoyl-2-(9Z,12Z-octadecadienoyl)-sn-glycero-3-phosphoethanolamine + H2O = 1-hexadecanoyl-sn-glycero-3-phosphoethanolamine + (9Z,12Z)-octadecadienoate + H(+)</text>
        <dbReference type="Rhea" id="RHEA:40815"/>
        <dbReference type="ChEBI" id="CHEBI:15377"/>
        <dbReference type="ChEBI" id="CHEBI:15378"/>
        <dbReference type="ChEBI" id="CHEBI:30245"/>
        <dbReference type="ChEBI" id="CHEBI:73004"/>
        <dbReference type="ChEBI" id="CHEBI:73008"/>
    </reaction>
    <physiologicalReaction direction="left-to-right" evidence="16">
        <dbReference type="Rhea" id="RHEA:40816"/>
    </physiologicalReaction>
</comment>
<feature type="disulfide bond" evidence="19">
    <location>
        <begin position="72"/>
        <end position="119"/>
    </location>
</feature>
<keyword evidence="8 20" id="KW-0443">Lipid metabolism</keyword>
<dbReference type="PANTHER" id="PTHR11716">
    <property type="entry name" value="PHOSPHOLIPASE A2 FAMILY MEMBER"/>
    <property type="match status" value="1"/>
</dbReference>
<comment type="catalytic activity">
    <reaction evidence="11">
        <text>1-hexadecanoyl-2-(9Z-octadecenoyl)-sn-glycero-3-phospho-(1'-sn-glycerol) + H2O = 1-hexadecanoyl-sn-glycero-3-phospho-(1'-sn-glycerol) + (9Z)-octadecenoate + H(+)</text>
        <dbReference type="Rhea" id="RHEA:40919"/>
        <dbReference type="ChEBI" id="CHEBI:15377"/>
        <dbReference type="ChEBI" id="CHEBI:15378"/>
        <dbReference type="ChEBI" id="CHEBI:30823"/>
        <dbReference type="ChEBI" id="CHEBI:72841"/>
        <dbReference type="ChEBI" id="CHEBI:75158"/>
    </reaction>
    <physiologicalReaction direction="left-to-right" evidence="11">
        <dbReference type="Rhea" id="RHEA:40920"/>
    </physiologicalReaction>
</comment>
<evidence type="ECO:0000256" key="2">
    <source>
        <dbReference type="ARBA" id="ARBA00007892"/>
    </source>
</evidence>
<protein>
    <recommendedName>
        <fullName evidence="3 20">Phospholipase A2</fullName>
        <ecNumber evidence="3 20">3.1.1.4</ecNumber>
    </recommendedName>
</protein>
<evidence type="ECO:0000256" key="11">
    <source>
        <dbReference type="ARBA" id="ARBA00048015"/>
    </source>
</evidence>
<dbReference type="GO" id="GO:0016042">
    <property type="term" value="P:lipid catabolic process"/>
    <property type="evidence" value="ECO:0007669"/>
    <property type="project" value="InterPro"/>
</dbReference>
<comment type="subcellular location">
    <subcellularLocation>
        <location evidence="1 20">Secreted</location>
    </subcellularLocation>
</comment>
<dbReference type="GO" id="GO:0005509">
    <property type="term" value="F:calcium ion binding"/>
    <property type="evidence" value="ECO:0007669"/>
    <property type="project" value="InterPro"/>
</dbReference>
<feature type="disulfide bond" evidence="19">
    <location>
        <begin position="82"/>
        <end position="112"/>
    </location>
</feature>
<dbReference type="SMART" id="SM00085">
    <property type="entry name" value="PA2c"/>
    <property type="match status" value="1"/>
</dbReference>
<evidence type="ECO:0000256" key="6">
    <source>
        <dbReference type="ARBA" id="ARBA00022801"/>
    </source>
</evidence>
<feature type="signal peptide" evidence="20">
    <location>
        <begin position="1"/>
        <end position="19"/>
    </location>
</feature>
<evidence type="ECO:0000256" key="7">
    <source>
        <dbReference type="ARBA" id="ARBA00022837"/>
    </source>
</evidence>
<feature type="domain" description="Phospholipase A2-like central" evidence="21">
    <location>
        <begin position="23"/>
        <end position="144"/>
    </location>
</feature>
<evidence type="ECO:0000256" key="16">
    <source>
        <dbReference type="ARBA" id="ARBA00049039"/>
    </source>
</evidence>
<proteinExistence type="inferred from homology"/>
<dbReference type="GO" id="GO:0005576">
    <property type="term" value="C:extracellular region"/>
    <property type="evidence" value="ECO:0007669"/>
    <property type="project" value="UniProtKB-SubCell"/>
</dbReference>
<feature type="disulfide bond" evidence="19">
    <location>
        <begin position="65"/>
        <end position="126"/>
    </location>
</feature>
<dbReference type="SUPFAM" id="SSF48619">
    <property type="entry name" value="Phospholipase A2, PLA2"/>
    <property type="match status" value="1"/>
</dbReference>
<keyword evidence="23" id="KW-1185">Reference proteome</keyword>
<keyword evidence="6 20" id="KW-0378">Hydrolase</keyword>
<accession>A0A3Q2CP48</accession>
<evidence type="ECO:0000313" key="22">
    <source>
        <dbReference type="Ensembl" id="ENSCVAP00000007301.1"/>
    </source>
</evidence>
<comment type="similarity">
    <text evidence="2">Belongs to the phospholipase A2 family. Group I subfamily. D49 sub-subfamily.</text>
</comment>